<feature type="compositionally biased region" description="Polar residues" evidence="1">
    <location>
        <begin position="1061"/>
        <end position="1072"/>
    </location>
</feature>
<feature type="region of interest" description="Disordered" evidence="1">
    <location>
        <begin position="183"/>
        <end position="220"/>
    </location>
</feature>
<dbReference type="SUPFAM" id="SSF55277">
    <property type="entry name" value="GYF domain"/>
    <property type="match status" value="1"/>
</dbReference>
<dbReference type="SMART" id="SM00444">
    <property type="entry name" value="GYF"/>
    <property type="match status" value="1"/>
</dbReference>
<dbReference type="Gene3D" id="3.30.1490.40">
    <property type="match status" value="1"/>
</dbReference>
<accession>A0A7I8IIE6</accession>
<evidence type="ECO:0000313" key="3">
    <source>
        <dbReference type="EMBL" id="CAA2617891.1"/>
    </source>
</evidence>
<feature type="region of interest" description="Disordered" evidence="1">
    <location>
        <begin position="916"/>
        <end position="971"/>
    </location>
</feature>
<feature type="region of interest" description="Disordered" evidence="1">
    <location>
        <begin position="726"/>
        <end position="757"/>
    </location>
</feature>
<feature type="compositionally biased region" description="Basic and acidic residues" evidence="1">
    <location>
        <begin position="85"/>
        <end position="156"/>
    </location>
</feature>
<gene>
    <name evidence="3" type="ORF">SI7747_03004052</name>
</gene>
<protein>
    <recommendedName>
        <fullName evidence="2">GYF domain-containing protein</fullName>
    </recommendedName>
</protein>
<feature type="compositionally biased region" description="Polar residues" evidence="1">
    <location>
        <begin position="1232"/>
        <end position="1245"/>
    </location>
</feature>
<feature type="compositionally biased region" description="Low complexity" evidence="1">
    <location>
        <begin position="1016"/>
        <end position="1031"/>
    </location>
</feature>
<reference evidence="3 4" key="1">
    <citation type="submission" date="2019-12" db="EMBL/GenBank/DDBJ databases">
        <authorList>
            <person name="Scholz U."/>
            <person name="Mascher M."/>
            <person name="Fiebig A."/>
        </authorList>
    </citation>
    <scope>NUCLEOTIDE SEQUENCE</scope>
</reference>
<feature type="region of interest" description="Disordered" evidence="1">
    <location>
        <begin position="1212"/>
        <end position="1246"/>
    </location>
</feature>
<feature type="region of interest" description="Disordered" evidence="1">
    <location>
        <begin position="609"/>
        <end position="640"/>
    </location>
</feature>
<keyword evidence="4" id="KW-1185">Reference proteome</keyword>
<feature type="region of interest" description="Disordered" evidence="1">
    <location>
        <begin position="1"/>
        <end position="20"/>
    </location>
</feature>
<dbReference type="PROSITE" id="PS50829">
    <property type="entry name" value="GYF"/>
    <property type="match status" value="1"/>
</dbReference>
<feature type="compositionally biased region" description="Polar residues" evidence="1">
    <location>
        <begin position="916"/>
        <end position="925"/>
    </location>
</feature>
<dbReference type="PANTHER" id="PTHR47471">
    <property type="entry name" value="GYF DOMAIN-CONTAINING PROTEIN"/>
    <property type="match status" value="1"/>
</dbReference>
<feature type="compositionally biased region" description="Low complexity" evidence="1">
    <location>
        <begin position="942"/>
        <end position="960"/>
    </location>
</feature>
<evidence type="ECO:0000313" key="4">
    <source>
        <dbReference type="Proteomes" id="UP001189122"/>
    </source>
</evidence>
<sequence length="1466" mass="159689">MTITISSHLTGPDSPIPLSPQWLLPKPGDNRPGIITVESHFSPCHANRPDSVKAFDNSEEFPDAEKRIITPRSSFTDAEGGARIAGDRWRDGDRDKDLTDTRRERRSENSSRFSGEVRRAPSDRWNELPNRDNSFDHRRESKWNSRWGPDDKELDGWREKKMDSGRTWKDLVTMVYPPQVHSVKDEKDGENYSRPWRPNSSVVRGRGDSSFSQSKQGQPFGYWRARGENGSSTFLLVVESSTLPWVPLMLLVPTLWELCQIYHLAILKSIDKGEIVSSGIPQITKDAAVGRNFVDPTPFRHGRSGSGEGLSSSVDDSKNEILDRFKDDQQGLLDAVSLRRQMHLYGPEDLSQNLRPLQDGTLTVKEVNQREANRELSALEGSSSSRHAIPSRIESMGENYEGSSKHWTDFSAVQMSTEAVSSSFYDGNKVHLQNAEALQQSSEMLDTERETGKLLPHSDSLISGDKGIGRRFQLQSSPEELILFYKDPQGLVQGPFSGTDLIGWFEAGYFGLDLQVRPAGAPADAPFSLLGDVIPQLQMKARPPPGFAAHKQGTWISASSGVESAQRNPYESSTEAENRFLESLMSGNVTAQAKSFPFSEGLRGYASTSSGTSIAGVEPGKEQQQALPNHPPFWSGMDPASLAPKSELVLDSSAQSSQNVPSLAEIPTSVSQAQHVDLLSILQAAAEKAPPSTSVPAWPNFHDPRSLKNTANSGMDILKDNIDMHPNQHFSSPAGYSIPSRRLQQPNQPSLPHMVPQPGDHTPGFVPNEHALASGIPQDPNFLSMLQQQYMLSQLQLQSHMPIPTQLSLMDKFILMKEHQKQEQLLMQQQHLLSQILSEQRSQQHFSEPPYRSLQAAVGNNPPGHMGLPQQLETAQVNSQMRALNLQDGRGHNLSNFPCRFHKILVALFSSNSSLPSTAPQTYDHTAQAKERASLPERNDNASNSDPVPSMSSVDSSLASGVPEKSSDVLVQPDNALDLDVISRHEDHKAVGLVTSEAKSSAHAFALQQDDETKSTSESISEQPSSQSLSSKVDKPIEGSVAKKANDKKSKKQKNAKIPVTSVQSKGSSKMVHSQLLKQDAENEANVSCGTVSETQTKEGESLSRTSPLISSEQPRATNVEPPSSEEINSSSTRYASVTEVEPSVGKTEVREGEYAQQSNVQMPVQRAWKPAPAPRAKSLLEIQSIHPDIVTSPGAPATVLTPARWSGVVANSESKSGNDAIRGGANAQLLPGSSGNGMNSAQRKSQLHDLLAEEVMSMPTEDAVDTAGSVGWSTIVPASSEMKTRTDSSNVDDDDFVEAKDSKKSRKKAAKAKGAGVKSSGPIVSPDITPSVPAGRAKIARQAQQEKEVSSVLPTGPSLGDFVFWKGDQVNAAPAPAWSTDSMKAQKPTSLRDILKEEEKKTPSTLKQIPIASPAANSSWLTSGTSPSKASSPGSSRSLATLTKSKTEDELFWGPLDQPKQENKL</sequence>
<feature type="region of interest" description="Disordered" evidence="1">
    <location>
        <begin position="1282"/>
        <end position="1335"/>
    </location>
</feature>
<dbReference type="InterPro" id="IPR035445">
    <property type="entry name" value="GYF-like_dom_sf"/>
</dbReference>
<evidence type="ECO:0000259" key="2">
    <source>
        <dbReference type="PROSITE" id="PS50829"/>
    </source>
</evidence>
<feature type="region of interest" description="Disordered" evidence="1">
    <location>
        <begin position="1397"/>
        <end position="1466"/>
    </location>
</feature>
<organism evidence="3">
    <name type="scientific">Spirodela intermedia</name>
    <name type="common">Intermediate duckweed</name>
    <dbReference type="NCBI Taxonomy" id="51605"/>
    <lineage>
        <taxon>Eukaryota</taxon>
        <taxon>Viridiplantae</taxon>
        <taxon>Streptophyta</taxon>
        <taxon>Embryophyta</taxon>
        <taxon>Tracheophyta</taxon>
        <taxon>Spermatophyta</taxon>
        <taxon>Magnoliopsida</taxon>
        <taxon>Liliopsida</taxon>
        <taxon>Araceae</taxon>
        <taxon>Lemnoideae</taxon>
        <taxon>Spirodela</taxon>
    </lineage>
</organism>
<feature type="compositionally biased region" description="Polar residues" evidence="1">
    <location>
        <begin position="1103"/>
        <end position="1117"/>
    </location>
</feature>
<feature type="compositionally biased region" description="Low complexity" evidence="1">
    <location>
        <begin position="1313"/>
        <end position="1322"/>
    </location>
</feature>
<dbReference type="EMBL" id="CACRZD030000003">
    <property type="protein sequence ID" value="CAA6657584.1"/>
    <property type="molecule type" value="Genomic_DNA"/>
</dbReference>
<proteinExistence type="predicted"/>
<feature type="domain" description="GYF" evidence="2">
    <location>
        <begin position="480"/>
        <end position="531"/>
    </location>
</feature>
<dbReference type="InterPro" id="IPR003169">
    <property type="entry name" value="GYF"/>
</dbReference>
<dbReference type="CDD" id="cd00072">
    <property type="entry name" value="GYF"/>
    <property type="match status" value="1"/>
</dbReference>
<feature type="compositionally biased region" description="Basic and acidic residues" evidence="1">
    <location>
        <begin position="927"/>
        <end position="940"/>
    </location>
</feature>
<name>A0A7I8IIE6_SPIIN</name>
<feature type="region of interest" description="Disordered" evidence="1">
    <location>
        <begin position="998"/>
        <end position="1159"/>
    </location>
</feature>
<evidence type="ECO:0000256" key="1">
    <source>
        <dbReference type="SAM" id="MobiDB-lite"/>
    </source>
</evidence>
<feature type="region of interest" description="Disordered" evidence="1">
    <location>
        <begin position="47"/>
        <end position="156"/>
    </location>
</feature>
<dbReference type="Pfam" id="PF02213">
    <property type="entry name" value="GYF"/>
    <property type="match status" value="1"/>
</dbReference>
<dbReference type="PANTHER" id="PTHR47471:SF1">
    <property type="entry name" value="PROTEIN ESSENTIAL FOR POTEXVIRUS ACCUMULATION 1"/>
    <property type="match status" value="1"/>
</dbReference>
<feature type="region of interest" description="Disordered" evidence="1">
    <location>
        <begin position="295"/>
        <end position="315"/>
    </location>
</feature>
<dbReference type="Proteomes" id="UP001189122">
    <property type="component" value="Unassembled WGS sequence"/>
</dbReference>
<feature type="compositionally biased region" description="Low complexity" evidence="1">
    <location>
        <begin position="1422"/>
        <end position="1441"/>
    </location>
</feature>
<feature type="compositionally biased region" description="Polar residues" evidence="1">
    <location>
        <begin position="1085"/>
        <end position="1095"/>
    </location>
</feature>
<dbReference type="EMBL" id="LR743590">
    <property type="protein sequence ID" value="CAA2617891.1"/>
    <property type="molecule type" value="Genomic_DNA"/>
</dbReference>
<feature type="compositionally biased region" description="Low complexity" evidence="1">
    <location>
        <begin position="1121"/>
        <end position="1132"/>
    </location>
</feature>